<name>A0A443II57_9GAMM</name>
<evidence type="ECO:0000313" key="1">
    <source>
        <dbReference type="EMBL" id="RWR03722.1"/>
    </source>
</evidence>
<sequence>MYVAAEAIQRQALLEKANAMIVEHKDYFDGLQANDVEQNGNVLIFRGDYFLDEQGLPTAKSTLVFNMFKFLAQELSPRYYLQK</sequence>
<dbReference type="RefSeq" id="WP_128174625.1">
    <property type="nucleotide sequence ID" value="NZ_CP071409.1"/>
</dbReference>
<keyword evidence="2" id="KW-1185">Reference proteome</keyword>
<reference evidence="1 2" key="1">
    <citation type="submission" date="2014-04" db="EMBL/GenBank/DDBJ databases">
        <title>Draft genome sequence of Pantoea beijingensis strain LMG 27579, an emerging pathogen to Pleurotus eryngii with potential industrial application.</title>
        <authorList>
            <person name="Xu F."/>
            <person name="Liu Y."/>
            <person name="Wang S."/>
            <person name="Yin Y."/>
            <person name="Ma Y."/>
            <person name="Zhao S."/>
            <person name="Rong C."/>
        </authorList>
    </citation>
    <scope>NUCLEOTIDE SEQUENCE [LARGE SCALE GENOMIC DNA]</scope>
    <source>
        <strain evidence="1 2">LMG 27579</strain>
    </source>
</reference>
<dbReference type="InterPro" id="IPR019633">
    <property type="entry name" value="DUF2498"/>
</dbReference>
<evidence type="ECO:0008006" key="3">
    <source>
        <dbReference type="Google" id="ProtNLM"/>
    </source>
</evidence>
<organism evidence="1 2">
    <name type="scientific">[Pantoea] beijingensis</name>
    <dbReference type="NCBI Taxonomy" id="1324864"/>
    <lineage>
        <taxon>Bacteria</taxon>
        <taxon>Pseudomonadati</taxon>
        <taxon>Pseudomonadota</taxon>
        <taxon>Gammaproteobacteria</taxon>
        <taxon>Enterobacterales</taxon>
        <taxon>Erwiniaceae</taxon>
        <taxon>Erwinia</taxon>
    </lineage>
</organism>
<proteinExistence type="predicted"/>
<dbReference type="EMBL" id="JMEE01000001">
    <property type="protein sequence ID" value="RWR03722.1"/>
    <property type="molecule type" value="Genomic_DNA"/>
</dbReference>
<protein>
    <recommendedName>
        <fullName evidence="3">DUF2498 family protein</fullName>
    </recommendedName>
</protein>
<dbReference type="InterPro" id="IPR038191">
    <property type="entry name" value="YciN_sf"/>
</dbReference>
<dbReference type="AlphaFoldDB" id="A0A443II57"/>
<dbReference type="Proteomes" id="UP000288794">
    <property type="component" value="Unassembled WGS sequence"/>
</dbReference>
<evidence type="ECO:0000313" key="2">
    <source>
        <dbReference type="Proteomes" id="UP000288794"/>
    </source>
</evidence>
<accession>A0A443II57</accession>
<dbReference type="Pfam" id="PF10692">
    <property type="entry name" value="DUF2498"/>
    <property type="match status" value="1"/>
</dbReference>
<dbReference type="NCBIfam" id="NF008265">
    <property type="entry name" value="PRK11037.1"/>
    <property type="match status" value="1"/>
</dbReference>
<comment type="caution">
    <text evidence="1">The sequence shown here is derived from an EMBL/GenBank/DDBJ whole genome shotgun (WGS) entry which is preliminary data.</text>
</comment>
<gene>
    <name evidence="1" type="ORF">ED28_01675</name>
</gene>
<dbReference type="Gene3D" id="3.30.300.360">
    <property type="entry name" value="Protein of unknown function (DUF2498)"/>
    <property type="match status" value="1"/>
</dbReference>